<evidence type="ECO:0000313" key="5">
    <source>
        <dbReference type="EMBL" id="PRD43691.1"/>
    </source>
</evidence>
<dbReference type="EMBL" id="PVBR01000006">
    <property type="protein sequence ID" value="PRD43691.1"/>
    <property type="molecule type" value="Genomic_DNA"/>
</dbReference>
<sequence>MKINRRTFIAGSSMLFASSLTSQARGANQPLSMMIDSRSLYENIVQQGLDTLGTVDSGASIETIWTENYTDTLQKSLRNKIVGVSPTVALHAHNNIAMLAARGDIFPLDPFMPSAESGSSSPIGSFNGKQYGVPFSLSVPVVYVNCDLLGRPDSLPSTWDEIISNADAIDAPSGGAYFNYSTDGSWTFMALIESLGGRILNEDGTDIAFDTQEGLEAMEILGSFARVRKGAALSPSHARQAFAAGAIGIHIDTTSRLRYFEQHAEGNFKMAVVPFPIRNVPAARIPPSGGSLTIMASESQLQEHAWAMIAALMQPNVQSLILKETGFIPGAAVSGANSDLLPELEATPHFDAIEPLLAVLGPWVSFPVSNPARADKVVRDQLDFQASLQATPQDTLERIVREIRQM</sequence>
<keyword evidence="4" id="KW-0732">Signal</keyword>
<keyword evidence="3" id="KW-0574">Periplasm</keyword>
<dbReference type="PANTHER" id="PTHR43649:SF12">
    <property type="entry name" value="DIACETYLCHITOBIOSE BINDING PROTEIN DASA"/>
    <property type="match status" value="1"/>
</dbReference>
<accession>A0A2S9IT65</accession>
<evidence type="ECO:0000256" key="1">
    <source>
        <dbReference type="ARBA" id="ARBA00004418"/>
    </source>
</evidence>
<comment type="similarity">
    <text evidence="2">Belongs to the bacterial solute-binding protein 1 family.</text>
</comment>
<comment type="subcellular location">
    <subcellularLocation>
        <location evidence="1">Periplasm</location>
    </subcellularLocation>
</comment>
<dbReference type="PANTHER" id="PTHR43649">
    <property type="entry name" value="ARABINOSE-BINDING PROTEIN-RELATED"/>
    <property type="match status" value="1"/>
</dbReference>
<dbReference type="SUPFAM" id="SSF53850">
    <property type="entry name" value="Periplasmic binding protein-like II"/>
    <property type="match status" value="1"/>
</dbReference>
<dbReference type="Gene3D" id="3.40.190.10">
    <property type="entry name" value="Periplasmic binding protein-like II"/>
    <property type="match status" value="1"/>
</dbReference>
<gene>
    <name evidence="5" type="ORF">C5748_10620</name>
</gene>
<reference evidence="5 6" key="1">
    <citation type="submission" date="2018-02" db="EMBL/GenBank/DDBJ databases">
        <title>The draft genome of Phyllobacterium sp. 1N-3.</title>
        <authorList>
            <person name="Liu L."/>
            <person name="Li L."/>
            <person name="Zhang X."/>
            <person name="Wang T."/>
            <person name="Liang L."/>
        </authorList>
    </citation>
    <scope>NUCLEOTIDE SEQUENCE [LARGE SCALE GENOMIC DNA]</scope>
    <source>
        <strain evidence="5 6">1N-3</strain>
    </source>
</reference>
<name>A0A2S9IT65_9HYPH</name>
<feature type="signal peptide" evidence="4">
    <location>
        <begin position="1"/>
        <end position="24"/>
    </location>
</feature>
<evidence type="ECO:0008006" key="7">
    <source>
        <dbReference type="Google" id="ProtNLM"/>
    </source>
</evidence>
<evidence type="ECO:0000256" key="2">
    <source>
        <dbReference type="ARBA" id="ARBA00008520"/>
    </source>
</evidence>
<feature type="chain" id="PRO_5015652480" description="ABC transporter substrate-binding protein" evidence="4">
    <location>
        <begin position="25"/>
        <end position="406"/>
    </location>
</feature>
<dbReference type="GO" id="GO:0042597">
    <property type="term" value="C:periplasmic space"/>
    <property type="evidence" value="ECO:0007669"/>
    <property type="project" value="UniProtKB-SubCell"/>
</dbReference>
<dbReference type="RefSeq" id="WP_105741903.1">
    <property type="nucleotide sequence ID" value="NZ_PVBR01000006.1"/>
</dbReference>
<dbReference type="InterPro" id="IPR006059">
    <property type="entry name" value="SBP"/>
</dbReference>
<evidence type="ECO:0000313" key="6">
    <source>
        <dbReference type="Proteomes" id="UP000239434"/>
    </source>
</evidence>
<dbReference type="InterPro" id="IPR050490">
    <property type="entry name" value="Bact_solute-bd_prot1"/>
</dbReference>
<dbReference type="Proteomes" id="UP000239434">
    <property type="component" value="Unassembled WGS sequence"/>
</dbReference>
<dbReference type="AlphaFoldDB" id="A0A2S9IT65"/>
<protein>
    <recommendedName>
        <fullName evidence="7">ABC transporter substrate-binding protein</fullName>
    </recommendedName>
</protein>
<comment type="caution">
    <text evidence="5">The sequence shown here is derived from an EMBL/GenBank/DDBJ whole genome shotgun (WGS) entry which is preliminary data.</text>
</comment>
<proteinExistence type="inferred from homology"/>
<dbReference type="Pfam" id="PF13416">
    <property type="entry name" value="SBP_bac_8"/>
    <property type="match status" value="1"/>
</dbReference>
<evidence type="ECO:0000256" key="4">
    <source>
        <dbReference type="SAM" id="SignalP"/>
    </source>
</evidence>
<organism evidence="5 6">
    <name type="scientific">Phyllobacterium phragmitis</name>
    <dbReference type="NCBI Taxonomy" id="2670329"/>
    <lineage>
        <taxon>Bacteria</taxon>
        <taxon>Pseudomonadati</taxon>
        <taxon>Pseudomonadota</taxon>
        <taxon>Alphaproteobacteria</taxon>
        <taxon>Hyphomicrobiales</taxon>
        <taxon>Phyllobacteriaceae</taxon>
        <taxon>Phyllobacterium</taxon>
    </lineage>
</organism>
<evidence type="ECO:0000256" key="3">
    <source>
        <dbReference type="ARBA" id="ARBA00022764"/>
    </source>
</evidence>
<keyword evidence="6" id="KW-1185">Reference proteome</keyword>